<gene>
    <name evidence="1" type="ORF">ACFP9W_02960</name>
</gene>
<protein>
    <submittedName>
        <fullName evidence="1">Uncharacterized protein</fullName>
    </submittedName>
</protein>
<dbReference type="EMBL" id="JBHSUB010000004">
    <property type="protein sequence ID" value="MFC6377067.1"/>
    <property type="molecule type" value="Genomic_DNA"/>
</dbReference>
<evidence type="ECO:0000313" key="2">
    <source>
        <dbReference type="Proteomes" id="UP001596230"/>
    </source>
</evidence>
<name>A0ABW1VWR5_9GAMM</name>
<sequence>MIKSPLAAGMTTGNHAAAFSGPGRISGGRTLWWMEKTYRAMSFPAADRRHWRSLSPL</sequence>
<dbReference type="RefSeq" id="WP_385946275.1">
    <property type="nucleotide sequence ID" value="NZ_JBHSUB010000004.1"/>
</dbReference>
<comment type="caution">
    <text evidence="1">The sequence shown here is derived from an EMBL/GenBank/DDBJ whole genome shotgun (WGS) entry which is preliminary data.</text>
</comment>
<organism evidence="1 2">
    <name type="scientific">Tatumella terrea</name>
    <dbReference type="NCBI Taxonomy" id="419007"/>
    <lineage>
        <taxon>Bacteria</taxon>
        <taxon>Pseudomonadati</taxon>
        <taxon>Pseudomonadota</taxon>
        <taxon>Gammaproteobacteria</taxon>
        <taxon>Enterobacterales</taxon>
        <taxon>Erwiniaceae</taxon>
        <taxon>Tatumella</taxon>
    </lineage>
</organism>
<evidence type="ECO:0000313" key="1">
    <source>
        <dbReference type="EMBL" id="MFC6377067.1"/>
    </source>
</evidence>
<dbReference type="Proteomes" id="UP001596230">
    <property type="component" value="Unassembled WGS sequence"/>
</dbReference>
<reference evidence="2" key="1">
    <citation type="journal article" date="2019" name="Int. J. Syst. Evol. Microbiol.">
        <title>The Global Catalogue of Microorganisms (GCM) 10K type strain sequencing project: providing services to taxonomists for standard genome sequencing and annotation.</title>
        <authorList>
            <consortium name="The Broad Institute Genomics Platform"/>
            <consortium name="The Broad Institute Genome Sequencing Center for Infectious Disease"/>
            <person name="Wu L."/>
            <person name="Ma J."/>
        </authorList>
    </citation>
    <scope>NUCLEOTIDE SEQUENCE [LARGE SCALE GENOMIC DNA]</scope>
    <source>
        <strain evidence="2">CGMCC 1.18518</strain>
    </source>
</reference>
<keyword evidence="2" id="KW-1185">Reference proteome</keyword>
<accession>A0ABW1VWR5</accession>
<proteinExistence type="predicted"/>